<dbReference type="FunFam" id="1.25.40.10:FF:000285">
    <property type="entry name" value="Pentatricopeptide repeat-containing protein, chloroplastic"/>
    <property type="match status" value="1"/>
</dbReference>
<dbReference type="Proteomes" id="UP001420932">
    <property type="component" value="Unassembled WGS sequence"/>
</dbReference>
<keyword evidence="1" id="KW-0677">Repeat</keyword>
<dbReference type="Pfam" id="PF14432">
    <property type="entry name" value="DYW_deaminase"/>
    <property type="match status" value="1"/>
</dbReference>
<protein>
    <recommendedName>
        <fullName evidence="3">DYW domain-containing protein</fullName>
    </recommendedName>
</protein>
<dbReference type="InterPro" id="IPR002885">
    <property type="entry name" value="PPR_rpt"/>
</dbReference>
<dbReference type="Gene3D" id="1.25.40.10">
    <property type="entry name" value="Tetratricopeptide repeat domain"/>
    <property type="match status" value="3"/>
</dbReference>
<evidence type="ECO:0000259" key="3">
    <source>
        <dbReference type="Pfam" id="PF14432"/>
    </source>
</evidence>
<dbReference type="PANTHER" id="PTHR47926:SF368">
    <property type="entry name" value="TETRATRICOPEPTIDE REPEAT-LIKE SUPERFAMILY PROTEIN"/>
    <property type="match status" value="1"/>
</dbReference>
<feature type="repeat" description="PPR" evidence="2">
    <location>
        <begin position="269"/>
        <end position="303"/>
    </location>
</feature>
<evidence type="ECO:0000256" key="2">
    <source>
        <dbReference type="PROSITE-ProRule" id="PRU00708"/>
    </source>
</evidence>
<comment type="caution">
    <text evidence="4">The sequence shown here is derived from an EMBL/GenBank/DDBJ whole genome shotgun (WGS) entry which is preliminary data.</text>
</comment>
<organism evidence="4 5">
    <name type="scientific">Stephania yunnanensis</name>
    <dbReference type="NCBI Taxonomy" id="152371"/>
    <lineage>
        <taxon>Eukaryota</taxon>
        <taxon>Viridiplantae</taxon>
        <taxon>Streptophyta</taxon>
        <taxon>Embryophyta</taxon>
        <taxon>Tracheophyta</taxon>
        <taxon>Spermatophyta</taxon>
        <taxon>Magnoliopsida</taxon>
        <taxon>Ranunculales</taxon>
        <taxon>Menispermaceae</taxon>
        <taxon>Menispermoideae</taxon>
        <taxon>Cissampelideae</taxon>
        <taxon>Stephania</taxon>
    </lineage>
</organism>
<gene>
    <name evidence="4" type="ORF">Syun_007849</name>
</gene>
<dbReference type="GO" id="GO:0008270">
    <property type="term" value="F:zinc ion binding"/>
    <property type="evidence" value="ECO:0007669"/>
    <property type="project" value="InterPro"/>
</dbReference>
<dbReference type="FunFam" id="1.25.40.10:FF:000381">
    <property type="entry name" value="Pentatricopeptide repeat-containing protein"/>
    <property type="match status" value="1"/>
</dbReference>
<evidence type="ECO:0000313" key="4">
    <source>
        <dbReference type="EMBL" id="KAK9161508.1"/>
    </source>
</evidence>
<evidence type="ECO:0000256" key="1">
    <source>
        <dbReference type="ARBA" id="ARBA00022737"/>
    </source>
</evidence>
<dbReference type="InterPro" id="IPR046960">
    <property type="entry name" value="PPR_At4g14850-like_plant"/>
</dbReference>
<evidence type="ECO:0000313" key="5">
    <source>
        <dbReference type="Proteomes" id="UP001420932"/>
    </source>
</evidence>
<dbReference type="Pfam" id="PF01535">
    <property type="entry name" value="PPR"/>
    <property type="match status" value="4"/>
</dbReference>
<keyword evidence="5" id="KW-1185">Reference proteome</keyword>
<dbReference type="PROSITE" id="PS51375">
    <property type="entry name" value="PPR"/>
    <property type="match status" value="2"/>
</dbReference>
<dbReference type="GO" id="GO:0009451">
    <property type="term" value="P:RNA modification"/>
    <property type="evidence" value="ECO:0007669"/>
    <property type="project" value="InterPro"/>
</dbReference>
<reference evidence="4 5" key="1">
    <citation type="submission" date="2024-01" db="EMBL/GenBank/DDBJ databases">
        <title>Genome assemblies of Stephania.</title>
        <authorList>
            <person name="Yang L."/>
        </authorList>
    </citation>
    <scope>NUCLEOTIDE SEQUENCE [LARGE SCALE GENOMIC DNA]</scope>
    <source>
        <strain evidence="4">YNDBR</strain>
        <tissue evidence="4">Leaf</tissue>
    </source>
</reference>
<dbReference type="FunFam" id="1.25.40.10:FF:000090">
    <property type="entry name" value="Pentatricopeptide repeat-containing protein, chloroplastic"/>
    <property type="match status" value="1"/>
</dbReference>
<dbReference type="InterPro" id="IPR046848">
    <property type="entry name" value="E_motif"/>
</dbReference>
<dbReference type="NCBIfam" id="TIGR00756">
    <property type="entry name" value="PPR"/>
    <property type="match status" value="2"/>
</dbReference>
<dbReference type="PANTHER" id="PTHR47926">
    <property type="entry name" value="PENTATRICOPEPTIDE REPEAT-CONTAINING PROTEIN"/>
    <property type="match status" value="1"/>
</dbReference>
<dbReference type="InterPro" id="IPR032867">
    <property type="entry name" value="DYW_dom"/>
</dbReference>
<name>A0AAP0L0N4_9MAGN</name>
<dbReference type="Pfam" id="PF20431">
    <property type="entry name" value="E_motif"/>
    <property type="match status" value="1"/>
</dbReference>
<dbReference type="EMBL" id="JBBNAF010000003">
    <property type="protein sequence ID" value="KAK9161508.1"/>
    <property type="molecule type" value="Genomic_DNA"/>
</dbReference>
<feature type="repeat" description="PPR" evidence="2">
    <location>
        <begin position="66"/>
        <end position="100"/>
    </location>
</feature>
<sequence length="581" mass="64639">MNLPPIFVQKLQHSNHLNSVLALHPNILKSGYLSDQFTANHLLFSYLKFHKIKHAHQVFKEMPSPNVVSWTSLIAGYIECGAPEKGLHLFETMCRRSIVVPNSFTYSAVVNACSFLADIQSGEKIHARIERLGYQSCVVIGTALVNMYGKSNDVAKARRVFDTMPYRNVVSWSSVISVYAQNALGNVAIGLFGEFIRTVSELPNEFMFSSIISACASLGRLGTGRVVHGAVIRLGYANDVVAGALVDMYAKCGCIGYSDKVFRRIGKPCVIPYTSMIVASAKHGLGKLSLELFKEMLEKGIRPNNVTMIGVLYACSHSGLVDTGLDHLNSMEAKHGIEPNAKHYTCIVDMLGRVGRVDEAYNLAKNTPMDTNDATLLWASLLSASRIHSRLDIAIEAGQRLIELNQQLASVYVTMSNTFASAGEWESVHGLRRSMKQQGLQKEPGCSWVEIKDRSYVFYAGDLSRCERVSEVMSLLRELEMRMKERGHVSGSNKGLVFVDVEEEDKEAIVGLHSEKLALAFGLISIPKGMTIRVMKNLRMCFNCHEAFKMISEIVDRDFVVRDLNRFHHFKNGSCTCGDFW</sequence>
<accession>A0AAP0L0N4</accession>
<dbReference type="AlphaFoldDB" id="A0AAP0L0N4"/>
<proteinExistence type="predicted"/>
<dbReference type="Pfam" id="PF13041">
    <property type="entry name" value="PPR_2"/>
    <property type="match status" value="1"/>
</dbReference>
<dbReference type="InterPro" id="IPR011990">
    <property type="entry name" value="TPR-like_helical_dom_sf"/>
</dbReference>
<dbReference type="GO" id="GO:0003723">
    <property type="term" value="F:RNA binding"/>
    <property type="evidence" value="ECO:0007669"/>
    <property type="project" value="InterPro"/>
</dbReference>
<feature type="domain" description="DYW" evidence="3">
    <location>
        <begin position="493"/>
        <end position="581"/>
    </location>
</feature>